<organism evidence="1 2">
    <name type="scientific">Bacillus cereus</name>
    <dbReference type="NCBI Taxonomy" id="1396"/>
    <lineage>
        <taxon>Bacteria</taxon>
        <taxon>Bacillati</taxon>
        <taxon>Bacillota</taxon>
        <taxon>Bacilli</taxon>
        <taxon>Bacillales</taxon>
        <taxon>Bacillaceae</taxon>
        <taxon>Bacillus</taxon>
        <taxon>Bacillus cereus group</taxon>
    </lineage>
</organism>
<accession>A0AA44TDX3</accession>
<sequence length="144" mass="16232">MKVLLSIRFWFALMSCIILCSGLFLTLEYTTTSKAAENNTTVPYTLLSIQPHTIPLSASSSKEKRVIKGMMITAASSHQDLNQIAKEIKETYKNEKIDEILLSIHNENTGKYEEDLPYEPFSKGTISIIYDSKSHSNAIIQLNE</sequence>
<gene>
    <name evidence="1" type="ORF">COK38_15615</name>
</gene>
<name>A0AA44TDX3_BACCE</name>
<evidence type="ECO:0000313" key="2">
    <source>
        <dbReference type="Proteomes" id="UP000226357"/>
    </source>
</evidence>
<dbReference type="Proteomes" id="UP000226357">
    <property type="component" value="Unassembled WGS sequence"/>
</dbReference>
<comment type="caution">
    <text evidence="1">The sequence shown here is derived from an EMBL/GenBank/DDBJ whole genome shotgun (WGS) entry which is preliminary data.</text>
</comment>
<evidence type="ECO:0000313" key="1">
    <source>
        <dbReference type="EMBL" id="PFR99545.1"/>
    </source>
</evidence>
<dbReference type="RefSeq" id="WP_000866327.1">
    <property type="nucleotide sequence ID" value="NZ_NTUG01000029.1"/>
</dbReference>
<dbReference type="AlphaFoldDB" id="A0AA44TDX3"/>
<evidence type="ECO:0008006" key="3">
    <source>
        <dbReference type="Google" id="ProtNLM"/>
    </source>
</evidence>
<protein>
    <recommendedName>
        <fullName evidence="3">Group-specific protein</fullName>
    </recommendedName>
</protein>
<proteinExistence type="predicted"/>
<reference evidence="1 2" key="1">
    <citation type="submission" date="2017-09" db="EMBL/GenBank/DDBJ databases">
        <title>Large-scale bioinformatics analysis of Bacillus genomes uncovers conserved roles of natural products in bacterial physiology.</title>
        <authorList>
            <consortium name="Agbiome Team Llc"/>
            <person name="Bleich R.M."/>
            <person name="Grubbs K.J."/>
            <person name="Santa Maria K.C."/>
            <person name="Allen S.E."/>
            <person name="Farag S."/>
            <person name="Shank E.A."/>
            <person name="Bowers A."/>
        </authorList>
    </citation>
    <scope>NUCLEOTIDE SEQUENCE [LARGE SCALE GENOMIC DNA]</scope>
    <source>
        <strain evidence="1 2">AFS067272</strain>
    </source>
</reference>
<dbReference type="EMBL" id="NVBO01000127">
    <property type="protein sequence ID" value="PFR99545.1"/>
    <property type="molecule type" value="Genomic_DNA"/>
</dbReference>